<gene>
    <name evidence="6" type="ordered locus">Acfer_1108</name>
</gene>
<dbReference type="InterPro" id="IPR001091">
    <property type="entry name" value="RM_Methyltransferase"/>
</dbReference>
<dbReference type="PROSITE" id="PS00092">
    <property type="entry name" value="N6_MTASE"/>
    <property type="match status" value="1"/>
</dbReference>
<dbReference type="PRINTS" id="PR00508">
    <property type="entry name" value="S21N4MTFRASE"/>
</dbReference>
<dbReference type="GeneID" id="78334825"/>
<dbReference type="PANTHER" id="PTHR13370:SF16">
    <property type="entry name" value="SITE-SPECIFIC DNA-METHYLTRANSFERASE (ADENINE-SPECIFIC)"/>
    <property type="match status" value="1"/>
</dbReference>
<dbReference type="RefSeq" id="WP_012938465.1">
    <property type="nucleotide sequence ID" value="NC_013740.1"/>
</dbReference>
<organism evidence="6 7">
    <name type="scientific">Acidaminococcus fermentans (strain ATCC 25085 / DSM 20731 / CCUG 9996 / CIP 106432 / VR4)</name>
    <dbReference type="NCBI Taxonomy" id="591001"/>
    <lineage>
        <taxon>Bacteria</taxon>
        <taxon>Bacillati</taxon>
        <taxon>Bacillota</taxon>
        <taxon>Negativicutes</taxon>
        <taxon>Acidaminococcales</taxon>
        <taxon>Acidaminococcaceae</taxon>
        <taxon>Acidaminococcus</taxon>
    </lineage>
</organism>
<dbReference type="REBASE" id="23452">
    <property type="entry name" value="M.Afe20731ORF1108P"/>
</dbReference>
<proteinExistence type="inferred from homology"/>
<dbReference type="EMBL" id="CP001859">
    <property type="protein sequence ID" value="ADB47476.1"/>
    <property type="molecule type" value="Genomic_DNA"/>
</dbReference>
<evidence type="ECO:0000259" key="5">
    <source>
        <dbReference type="Pfam" id="PF01555"/>
    </source>
</evidence>
<keyword evidence="4" id="KW-0680">Restriction system</keyword>
<evidence type="ECO:0000313" key="7">
    <source>
        <dbReference type="Proteomes" id="UP000001902"/>
    </source>
</evidence>
<dbReference type="GO" id="GO:0008170">
    <property type="term" value="F:N-methyltransferase activity"/>
    <property type="evidence" value="ECO:0007669"/>
    <property type="project" value="InterPro"/>
</dbReference>
<dbReference type="Gene3D" id="3.40.50.150">
    <property type="entry name" value="Vaccinia Virus protein VP39"/>
    <property type="match status" value="1"/>
</dbReference>
<comment type="similarity">
    <text evidence="1">Belongs to the N(4)/N(6)-methyltransferase family.</text>
</comment>
<dbReference type="Proteomes" id="UP000001902">
    <property type="component" value="Chromosome"/>
</dbReference>
<dbReference type="GO" id="GO:0003677">
    <property type="term" value="F:DNA binding"/>
    <property type="evidence" value="ECO:0007669"/>
    <property type="project" value="InterPro"/>
</dbReference>
<dbReference type="AlphaFoldDB" id="D2RK74"/>
<dbReference type="KEGG" id="afn:Acfer_1108"/>
<evidence type="ECO:0000256" key="4">
    <source>
        <dbReference type="ARBA" id="ARBA00022747"/>
    </source>
</evidence>
<dbReference type="eggNOG" id="COG2189">
    <property type="taxonomic scope" value="Bacteria"/>
</dbReference>
<dbReference type="HOGENOM" id="CLU_007014_0_0_9"/>
<dbReference type="STRING" id="591001.Acfer_1108"/>
<dbReference type="InterPro" id="IPR029063">
    <property type="entry name" value="SAM-dependent_MTases_sf"/>
</dbReference>
<feature type="domain" description="DNA methylase N-4/N-6" evidence="5">
    <location>
        <begin position="164"/>
        <end position="500"/>
    </location>
</feature>
<protein>
    <submittedName>
        <fullName evidence="6">DNA methylase N-4/N-6 domain protein</fullName>
    </submittedName>
</protein>
<dbReference type="GO" id="GO:0032259">
    <property type="term" value="P:methylation"/>
    <property type="evidence" value="ECO:0007669"/>
    <property type="project" value="UniProtKB-KW"/>
</dbReference>
<keyword evidence="7" id="KW-1185">Reference proteome</keyword>
<dbReference type="InterPro" id="IPR002052">
    <property type="entry name" value="DNA_methylase_N6_adenine_CS"/>
</dbReference>
<keyword evidence="2 6" id="KW-0489">Methyltransferase</keyword>
<dbReference type="OrthoDB" id="9800801at2"/>
<dbReference type="InterPro" id="IPR002941">
    <property type="entry name" value="DNA_methylase_N4/N6"/>
</dbReference>
<dbReference type="GO" id="GO:0009307">
    <property type="term" value="P:DNA restriction-modification system"/>
    <property type="evidence" value="ECO:0007669"/>
    <property type="project" value="UniProtKB-KW"/>
</dbReference>
<name>D2RK74_ACIFV</name>
<evidence type="ECO:0000313" key="6">
    <source>
        <dbReference type="EMBL" id="ADB47476.1"/>
    </source>
</evidence>
<evidence type="ECO:0000256" key="1">
    <source>
        <dbReference type="ARBA" id="ARBA00006594"/>
    </source>
</evidence>
<accession>D2RK74</accession>
<dbReference type="GO" id="GO:0005737">
    <property type="term" value="C:cytoplasm"/>
    <property type="evidence" value="ECO:0007669"/>
    <property type="project" value="TreeGrafter"/>
</dbReference>
<sequence length="855" mass="97364">MARKKRILTVEELSKAQHLDKLRTIDAYDHLDKKRTNNPPIGIAKFDRVAEDITTYQFDPNLDPTLEWAGKAEGVSFDVPDTSIHIQESIKPSKILRPVQVIGDDFENPQMSLFGEDPLEKQRRRRDALEFYKHGVDWTNRLIAGDSLVVMNSLLEKEGMAGQVQMCYIDPPYGIKYGSNFQPFVNDMSLKSGDKDEDLTQEPEMITAFRDTWELGIHSYLTYLRNRILLSYNLLKDSGSIFIQISDENVHFVRNICDEIFGPENFVSQISIKKGSVMFAKKLLNSATYYLVWYAKDKNKIKFHSLFKKKDPQDFADTCGSHLWLENIHGQGCKRVPPNKRHNIEAFMKDNKNIKLFGTWSLNAQGNEKQQGYQYNGKTYYPPKGTQWKTSYPNGLNDLKIANRLQEEGDNLRVKLYYEDYPISRLNNLWTGIGAVNDKMYVVQTPNEIPKRCILMTSDPDDLVLDITCGSGTTAYVAEQWGRRWITCDTSRVAIELAKERLMTASFDYYKLAHPDQGISSGFIYKTVPHITLKSIANNEPPAEETLYDQPEIDKTKVRVSGPFTVESLPAPIVKPLEETLSTAEAENMTSKQSQWRSELLATGILGKNGNKLDFSRIEPLEGSVYFQAEGETKEDSPKRAIICFGSETKVMDARFIDMALNEAQNMRPTPGYIIFAAFQFGPEASQMLDEALWPGVTVLKVQMNTDLMTEDLKKKRSSNQSFWLVGQPDVELIKDGRTKNRYKVIVNGFDYYDVKKGTVISGTDSNIAMWMLDTNYDPMNCIEPNQVFFPMGGKKDGWNKLAKTLKAEINQELIGKYAGNESLWFTAEPNTMIAVKIIDDRGIESLRVLKVGEE</sequence>
<dbReference type="Pfam" id="PF01555">
    <property type="entry name" value="N6_N4_Mtase"/>
    <property type="match status" value="1"/>
</dbReference>
<dbReference type="PANTHER" id="PTHR13370">
    <property type="entry name" value="RNA METHYLASE-RELATED"/>
    <property type="match status" value="1"/>
</dbReference>
<reference evidence="6 7" key="1">
    <citation type="journal article" date="2010" name="Stand. Genomic Sci.">
        <title>Complete genome sequence of Acidaminococcus fermentans type strain (VR4).</title>
        <authorList>
            <person name="Chang Y.J."/>
            <person name="Pukall R."/>
            <person name="Saunders E."/>
            <person name="Lapidus A."/>
            <person name="Copeland A."/>
            <person name="Nolan M."/>
            <person name="Glavina Del Rio T."/>
            <person name="Lucas S."/>
            <person name="Chen F."/>
            <person name="Tice H."/>
            <person name="Cheng J.F."/>
            <person name="Han C."/>
            <person name="Detter J.C."/>
            <person name="Bruce D."/>
            <person name="Goodwin L."/>
            <person name="Pitluck S."/>
            <person name="Mikhailova N."/>
            <person name="Liolios K."/>
            <person name="Pati A."/>
            <person name="Ivanova N."/>
            <person name="Mavromatis K."/>
            <person name="Chen A."/>
            <person name="Palaniappan K."/>
            <person name="Land M."/>
            <person name="Hauser L."/>
            <person name="Jeffries C.D."/>
            <person name="Brettin T."/>
            <person name="Rohde M."/>
            <person name="Goker M."/>
            <person name="Bristow J."/>
            <person name="Eisen J.A."/>
            <person name="Markowitz V."/>
            <person name="Hugenholtz P."/>
            <person name="Kyrpides N.C."/>
            <person name="Klenk H.P."/>
        </authorList>
    </citation>
    <scope>NUCLEOTIDE SEQUENCE [LARGE SCALE GENOMIC DNA]</scope>
    <source>
        <strain evidence="7">ATCC 25085 / DSM 20731 / CCUG 9996 / CIP 106432 / VR4</strain>
    </source>
</reference>
<evidence type="ECO:0000256" key="3">
    <source>
        <dbReference type="ARBA" id="ARBA00022679"/>
    </source>
</evidence>
<dbReference type="SUPFAM" id="SSF53335">
    <property type="entry name" value="S-adenosyl-L-methionine-dependent methyltransferases"/>
    <property type="match status" value="1"/>
</dbReference>
<evidence type="ECO:0000256" key="2">
    <source>
        <dbReference type="ARBA" id="ARBA00022603"/>
    </source>
</evidence>
<keyword evidence="3" id="KW-0808">Transferase</keyword>